<feature type="transmembrane region" description="Helical" evidence="26">
    <location>
        <begin position="213"/>
        <end position="234"/>
    </location>
</feature>
<comment type="function">
    <text evidence="22">Required for vesicular transport from the ER to the Golgi complex. Functions as a SNARE associated with ER-derived vesicles.</text>
</comment>
<evidence type="ECO:0000256" key="16">
    <source>
        <dbReference type="ARBA" id="ARBA00022989"/>
    </source>
</evidence>
<evidence type="ECO:0000256" key="12">
    <source>
        <dbReference type="ARBA" id="ARBA00022892"/>
    </source>
</evidence>
<reference evidence="28" key="2">
    <citation type="submission" date="2015-03" db="UniProtKB">
        <authorList>
            <consortium name="EnsemblPlants"/>
        </authorList>
    </citation>
    <scope>IDENTIFICATION</scope>
</reference>
<dbReference type="GO" id="GO:0005840">
    <property type="term" value="C:ribosome"/>
    <property type="evidence" value="ECO:0007669"/>
    <property type="project" value="UniProtKB-KW"/>
</dbReference>
<keyword evidence="29" id="KW-1185">Reference proteome</keyword>
<keyword evidence="18" id="KW-0175">Coiled coil</keyword>
<evidence type="ECO:0000256" key="19">
    <source>
        <dbReference type="ARBA" id="ARBA00023136"/>
    </source>
</evidence>
<keyword evidence="12" id="KW-0931">ER-Golgi transport</keyword>
<evidence type="ECO:0000256" key="1">
    <source>
        <dbReference type="ARBA" id="ARBA00004163"/>
    </source>
</evidence>
<keyword evidence="15" id="KW-0689">Ribosomal protein</keyword>
<keyword evidence="16 26" id="KW-1133">Transmembrane helix</keyword>
<evidence type="ECO:0000256" key="17">
    <source>
        <dbReference type="ARBA" id="ARBA00023034"/>
    </source>
</evidence>
<comment type="similarity">
    <text evidence="21">Belongs to the BET1 family.</text>
</comment>
<dbReference type="AlphaFoldDB" id="A0A0D3BIR4"/>
<evidence type="ECO:0000256" key="2">
    <source>
        <dbReference type="ARBA" id="ARBA00004229"/>
    </source>
</evidence>
<keyword evidence="20" id="KW-0687">Ribonucleoprotein</keyword>
<dbReference type="GO" id="GO:0003735">
    <property type="term" value="F:structural constituent of ribosome"/>
    <property type="evidence" value="ECO:0007669"/>
    <property type="project" value="InterPro"/>
</dbReference>
<comment type="similarity">
    <text evidence="4">Belongs to the bacterial ribosomal protein bL34 family.</text>
</comment>
<dbReference type="GO" id="GO:0000139">
    <property type="term" value="C:Golgi membrane"/>
    <property type="evidence" value="ECO:0007669"/>
    <property type="project" value="UniProtKB-SubCell"/>
</dbReference>
<dbReference type="HAMAP" id="MF_00391">
    <property type="entry name" value="Ribosomal_bL34"/>
    <property type="match status" value="1"/>
</dbReference>
<dbReference type="GO" id="GO:0015031">
    <property type="term" value="P:protein transport"/>
    <property type="evidence" value="ECO:0007669"/>
    <property type="project" value="UniProtKB-KW"/>
</dbReference>
<sequence>MINPPLAVRNLFFLLSPDFNCSCQTFLRQFDFRGFFFSPLIWVSMASNPHRGGPGGSLYGGAAPYRSKDGLSTRTATGSEEIQLRIDPMHSDLDDEITGLHGQVRQLKNIAQDIGSEAKFQRDFLDELQVTLMRAQAGVKNNIRKLNLSIIRSGNNHIMHVVLFALLCFFILYMCFGFVAFMSSFFIKREDWRPFRLAFSQHRLETGSVFSELFSFSFSFFSAAPLLVSLFISFPRIFIFRGFRNLGFLLTFVVFRLSVAFDLSSGTSGGLDSQKRRGLVVRAGKAALCQTKRSRSRKSLARTHGFRLRMRTTSGRATIKRRRAKGRWNLCPKSNPSSGKRA</sequence>
<evidence type="ECO:0000313" key="28">
    <source>
        <dbReference type="EnsemblPlants" id="Bo3g143740.1"/>
    </source>
</evidence>
<keyword evidence="14" id="KW-0809">Transit peptide</keyword>
<keyword evidence="11" id="KW-0694">RNA-binding</keyword>
<dbReference type="GO" id="GO:0006412">
    <property type="term" value="P:translation"/>
    <property type="evidence" value="ECO:0007669"/>
    <property type="project" value="InterPro"/>
</dbReference>
<keyword evidence="17" id="KW-0333">Golgi apparatus</keyword>
<dbReference type="FunFam" id="1.10.287.3980:FF:000002">
    <property type="entry name" value="50S ribosomal protein L34"/>
    <property type="match status" value="1"/>
</dbReference>
<dbReference type="Proteomes" id="UP000032141">
    <property type="component" value="Chromosome C3"/>
</dbReference>
<dbReference type="eggNOG" id="KOG1267">
    <property type="taxonomic scope" value="Eukaryota"/>
</dbReference>
<dbReference type="InterPro" id="IPR000727">
    <property type="entry name" value="T_SNARE_dom"/>
</dbReference>
<keyword evidence="8 26" id="KW-0812">Transmembrane</keyword>
<dbReference type="SUPFAM" id="SSF58038">
    <property type="entry name" value="SNARE fusion complex"/>
    <property type="match status" value="1"/>
</dbReference>
<protein>
    <recommendedName>
        <fullName evidence="23">Large ribosomal subunit protein bL34c</fullName>
    </recommendedName>
    <alternativeName>
        <fullName evidence="25">50S ribosomal protein L34, chloroplastic</fullName>
    </alternativeName>
    <alternativeName>
        <fullName evidence="24">CL34</fullName>
    </alternativeName>
</protein>
<evidence type="ECO:0000256" key="24">
    <source>
        <dbReference type="ARBA" id="ARBA00082786"/>
    </source>
</evidence>
<evidence type="ECO:0000256" key="21">
    <source>
        <dbReference type="ARBA" id="ARBA00037962"/>
    </source>
</evidence>
<comment type="subcellular location">
    <subcellularLocation>
        <location evidence="1">Endoplasmic reticulum membrane</location>
        <topology evidence="1">Single-pass type IV membrane protein</topology>
    </subcellularLocation>
    <subcellularLocation>
        <location evidence="3">Golgi apparatus membrane</location>
        <topology evidence="3">Single-pass type IV membrane protein</topology>
    </subcellularLocation>
    <subcellularLocation>
        <location evidence="2">Plastid</location>
        <location evidence="2">Chloroplast</location>
    </subcellularLocation>
</comment>
<evidence type="ECO:0000256" key="18">
    <source>
        <dbReference type="ARBA" id="ARBA00023054"/>
    </source>
</evidence>
<keyword evidence="7" id="KW-0934">Plastid</keyword>
<evidence type="ECO:0000256" key="26">
    <source>
        <dbReference type="SAM" id="Phobius"/>
    </source>
</evidence>
<dbReference type="Gene3D" id="1.20.5.110">
    <property type="match status" value="1"/>
</dbReference>
<evidence type="ECO:0000256" key="14">
    <source>
        <dbReference type="ARBA" id="ARBA00022946"/>
    </source>
</evidence>
<proteinExistence type="inferred from homology"/>
<dbReference type="Gramene" id="Bo3g143740.1">
    <property type="protein sequence ID" value="Bo3g143740.1"/>
    <property type="gene ID" value="Bo3g143740"/>
</dbReference>
<dbReference type="CDD" id="cd15841">
    <property type="entry name" value="SNARE_Qc"/>
    <property type="match status" value="1"/>
</dbReference>
<evidence type="ECO:0000256" key="3">
    <source>
        <dbReference type="ARBA" id="ARBA00004409"/>
    </source>
</evidence>
<dbReference type="HOGENOM" id="CLU_901242_0_0_1"/>
<evidence type="ECO:0000256" key="13">
    <source>
        <dbReference type="ARBA" id="ARBA00022927"/>
    </source>
</evidence>
<evidence type="ECO:0000256" key="10">
    <source>
        <dbReference type="ARBA" id="ARBA00022824"/>
    </source>
</evidence>
<reference evidence="28 29" key="1">
    <citation type="journal article" date="2014" name="Genome Biol.">
        <title>Transcriptome and methylome profiling reveals relics of genome dominance in the mesopolyploid Brassica oleracea.</title>
        <authorList>
            <person name="Parkin I.A."/>
            <person name="Koh C."/>
            <person name="Tang H."/>
            <person name="Robinson S.J."/>
            <person name="Kagale S."/>
            <person name="Clarke W.E."/>
            <person name="Town C.D."/>
            <person name="Nixon J."/>
            <person name="Krishnakumar V."/>
            <person name="Bidwell S.L."/>
            <person name="Denoeud F."/>
            <person name="Belcram H."/>
            <person name="Links M.G."/>
            <person name="Just J."/>
            <person name="Clarke C."/>
            <person name="Bender T."/>
            <person name="Huebert T."/>
            <person name="Mason A.S."/>
            <person name="Pires J.C."/>
            <person name="Barker G."/>
            <person name="Moore J."/>
            <person name="Walley P.G."/>
            <person name="Manoli S."/>
            <person name="Batley J."/>
            <person name="Edwards D."/>
            <person name="Nelson M.N."/>
            <person name="Wang X."/>
            <person name="Paterson A.H."/>
            <person name="King G."/>
            <person name="Bancroft I."/>
            <person name="Chalhoub B."/>
            <person name="Sharpe A.G."/>
        </authorList>
    </citation>
    <scope>NUCLEOTIDE SEQUENCE</scope>
    <source>
        <strain evidence="28 29">cv. TO1000</strain>
    </source>
</reference>
<dbReference type="FunFam" id="1.20.5.110:FF:000056">
    <property type="entry name" value="Bet1-like protein At4g14600"/>
    <property type="match status" value="1"/>
</dbReference>
<dbReference type="PROSITE" id="PS50192">
    <property type="entry name" value="T_SNARE"/>
    <property type="match status" value="1"/>
</dbReference>
<dbReference type="GO" id="GO:0016192">
    <property type="term" value="P:vesicle-mediated transport"/>
    <property type="evidence" value="ECO:0007669"/>
    <property type="project" value="UniProtKB-KW"/>
</dbReference>
<evidence type="ECO:0000256" key="20">
    <source>
        <dbReference type="ARBA" id="ARBA00023274"/>
    </source>
</evidence>
<evidence type="ECO:0000256" key="7">
    <source>
        <dbReference type="ARBA" id="ARBA00022640"/>
    </source>
</evidence>
<evidence type="ECO:0000256" key="11">
    <source>
        <dbReference type="ARBA" id="ARBA00022884"/>
    </source>
</evidence>
<evidence type="ECO:0000313" key="29">
    <source>
        <dbReference type="Proteomes" id="UP000032141"/>
    </source>
</evidence>
<accession>A0A0D3BIR4</accession>
<keyword evidence="13" id="KW-0653">Protein transport</keyword>
<organism evidence="28 29">
    <name type="scientific">Brassica oleracea var. oleracea</name>
    <dbReference type="NCBI Taxonomy" id="109376"/>
    <lineage>
        <taxon>Eukaryota</taxon>
        <taxon>Viridiplantae</taxon>
        <taxon>Streptophyta</taxon>
        <taxon>Embryophyta</taxon>
        <taxon>Tracheophyta</taxon>
        <taxon>Spermatophyta</taxon>
        <taxon>Magnoliopsida</taxon>
        <taxon>eudicotyledons</taxon>
        <taxon>Gunneridae</taxon>
        <taxon>Pentapetalae</taxon>
        <taxon>rosids</taxon>
        <taxon>malvids</taxon>
        <taxon>Brassicales</taxon>
        <taxon>Brassicaceae</taxon>
        <taxon>Brassiceae</taxon>
        <taxon>Brassica</taxon>
    </lineage>
</organism>
<dbReference type="EnsemblPlants" id="Bo3g143740.1">
    <property type="protein sequence ID" value="Bo3g143740.1"/>
    <property type="gene ID" value="Bo3g143740"/>
</dbReference>
<feature type="domain" description="T-SNARE coiled-coil homology" evidence="27">
    <location>
        <begin position="87"/>
        <end position="149"/>
    </location>
</feature>
<dbReference type="Gene3D" id="1.10.287.3980">
    <property type="match status" value="1"/>
</dbReference>
<name>A0A0D3BIR4_BRAOL</name>
<keyword evidence="19 26" id="KW-0472">Membrane</keyword>
<dbReference type="GO" id="GO:0005789">
    <property type="term" value="C:endoplasmic reticulum membrane"/>
    <property type="evidence" value="ECO:0007669"/>
    <property type="project" value="UniProtKB-SubCell"/>
</dbReference>
<evidence type="ECO:0000256" key="5">
    <source>
        <dbReference type="ARBA" id="ARBA00022448"/>
    </source>
</evidence>
<dbReference type="Pfam" id="PF00468">
    <property type="entry name" value="Ribosomal_L34"/>
    <property type="match status" value="1"/>
</dbReference>
<evidence type="ECO:0000256" key="9">
    <source>
        <dbReference type="ARBA" id="ARBA00022730"/>
    </source>
</evidence>
<dbReference type="GO" id="GO:0019843">
    <property type="term" value="F:rRNA binding"/>
    <property type="evidence" value="ECO:0007669"/>
    <property type="project" value="UniProtKB-KW"/>
</dbReference>
<evidence type="ECO:0000256" key="22">
    <source>
        <dbReference type="ARBA" id="ARBA00060029"/>
    </source>
</evidence>
<evidence type="ECO:0000259" key="27">
    <source>
        <dbReference type="PROSITE" id="PS50192"/>
    </source>
</evidence>
<evidence type="ECO:0000256" key="8">
    <source>
        <dbReference type="ARBA" id="ARBA00022692"/>
    </source>
</evidence>
<dbReference type="InterPro" id="IPR000271">
    <property type="entry name" value="Ribosomal_bL34"/>
</dbReference>
<dbReference type="STRING" id="109376.A0A0D3BIR4"/>
<dbReference type="GO" id="GO:1990904">
    <property type="term" value="C:ribonucleoprotein complex"/>
    <property type="evidence" value="ECO:0007669"/>
    <property type="project" value="UniProtKB-KW"/>
</dbReference>
<dbReference type="GO" id="GO:0009507">
    <property type="term" value="C:chloroplast"/>
    <property type="evidence" value="ECO:0007669"/>
    <property type="project" value="UniProtKB-SubCell"/>
</dbReference>
<keyword evidence="10" id="KW-0256">Endoplasmic reticulum</keyword>
<evidence type="ECO:0000256" key="23">
    <source>
        <dbReference type="ARBA" id="ARBA00072529"/>
    </source>
</evidence>
<keyword evidence="6" id="KW-0150">Chloroplast</keyword>
<evidence type="ECO:0000256" key="4">
    <source>
        <dbReference type="ARBA" id="ARBA00010111"/>
    </source>
</evidence>
<evidence type="ECO:0000256" key="25">
    <source>
        <dbReference type="ARBA" id="ARBA00083387"/>
    </source>
</evidence>
<evidence type="ECO:0000256" key="6">
    <source>
        <dbReference type="ARBA" id="ARBA00022528"/>
    </source>
</evidence>
<feature type="transmembrane region" description="Helical" evidence="26">
    <location>
        <begin position="161"/>
        <end position="187"/>
    </location>
</feature>
<keyword evidence="9" id="KW-0699">rRNA-binding</keyword>
<keyword evidence="5" id="KW-0813">Transport</keyword>
<evidence type="ECO:0000256" key="15">
    <source>
        <dbReference type="ARBA" id="ARBA00022980"/>
    </source>
</evidence>
<dbReference type="PANTHER" id="PTHR12791">
    <property type="entry name" value="GOLGI SNARE BET1-RELATED"/>
    <property type="match status" value="1"/>
</dbReference>